<protein>
    <submittedName>
        <fullName evidence="1">Uncharacterized protein</fullName>
    </submittedName>
</protein>
<dbReference type="Proteomes" id="UP000190897">
    <property type="component" value="Unassembled WGS sequence"/>
</dbReference>
<dbReference type="STRING" id="651661.SAMN05660293_03073"/>
<sequence>MRNLYKSLIVLIILANFSCEDKFYKKKFDIHYLITNKTDTTIKQIRIDASDGLTKWIFKNVSPGETETLTFNIKRDVKVSEGSIVLTSFFSDSDSVFLGLSYFTNWYYLDSNPAKYNIYKDRIEEAK</sequence>
<name>A0A1T5FDK5_9BACT</name>
<evidence type="ECO:0000313" key="2">
    <source>
        <dbReference type="Proteomes" id="UP000190897"/>
    </source>
</evidence>
<dbReference type="EMBL" id="FUZA01000003">
    <property type="protein sequence ID" value="SKB94207.1"/>
    <property type="molecule type" value="Genomic_DNA"/>
</dbReference>
<accession>A0A1T5FDK5</accession>
<keyword evidence="2" id="KW-1185">Reference proteome</keyword>
<organism evidence="1 2">
    <name type="scientific">Dyadobacter psychrophilus</name>
    <dbReference type="NCBI Taxonomy" id="651661"/>
    <lineage>
        <taxon>Bacteria</taxon>
        <taxon>Pseudomonadati</taxon>
        <taxon>Bacteroidota</taxon>
        <taxon>Cytophagia</taxon>
        <taxon>Cytophagales</taxon>
        <taxon>Spirosomataceae</taxon>
        <taxon>Dyadobacter</taxon>
    </lineage>
</organism>
<proteinExistence type="predicted"/>
<gene>
    <name evidence="1" type="ORF">SAMN05660293_03073</name>
</gene>
<reference evidence="2" key="1">
    <citation type="submission" date="2017-02" db="EMBL/GenBank/DDBJ databases">
        <authorList>
            <person name="Varghese N."/>
            <person name="Submissions S."/>
        </authorList>
    </citation>
    <scope>NUCLEOTIDE SEQUENCE [LARGE SCALE GENOMIC DNA]</scope>
    <source>
        <strain evidence="2">DSM 22270</strain>
    </source>
</reference>
<dbReference type="AlphaFoldDB" id="A0A1T5FDK5"/>
<evidence type="ECO:0000313" key="1">
    <source>
        <dbReference type="EMBL" id="SKB94207.1"/>
    </source>
</evidence>